<feature type="transmembrane region" description="Helical" evidence="2">
    <location>
        <begin position="999"/>
        <end position="1025"/>
    </location>
</feature>
<sequence length="1360" mass="148394">MNRIRKVLSVLTVALIVGLGFSVAMVSPDTSEAFVRSSNTNVFTGRFIPAFVGGAYDPSPAFSQIAGLPVYVFAYDFWSGANQSGENSWIVSDIAVRTQVRADGSFQVQGLPTASHYGVYFPFALDGGRVVRTDCTPSNADLDPCRNLIADSTFFRMPVSDDRIVDVFSYAAQYLNQTPIVVQSQVNVGSGYENIAITHAFITNRTEVDIANNINTFPLIPNTTLKVNLASAFSADDSYEIWALRIAENETDVVLGINPTPNDILTEFPVVKGRAQKIQEGVAPFSYYGFEAYAPPGYYVVIAWRQGLSSPTYDTWDGESDLFSRETGIAQYWVRPPADLFSESSDWQWVNNNFFESIVMHRNRITVWGVVTDESGRLFNADFGTNVNAISSTGLPYVGIFTGIPNDVIFVSPENNQTISHYQEPLLTENPSFAPRSIYILQLDNRGFTNDPLSDDITVYLDTPTVGDEFSESPRSTGLVNSFNGPQRLDIRVTQSAAGSTGGHDKGIYFNEILVPGISLPAVGSEVSVQVVGSNDSVSAEQKIYSVNRLGQLYIPPGDLQPEIANSYEDLTFVVRILFADAVSFYSVGQGTANQFFNGLVTIDSLTLDQLAQKNNPDYNLEILNFARDILQPDEVYAGSNNLVAATVTLNISPDQRVEGPITAQMYHTIDGSGSQREVFPCLSCKITTDEAGTKEVQNIPGDPANITGQAIFYVWMPVPTDSVTIKDYCINAGIQNCENIPELPQTGDYVLVMRGMVDGQVRNVRASFSVDSTPEVVPDQKIITLAYDCNSFGEEAKLSAYEGQNIFQEVGTKIISLGTYGWLRGFLAESTCSAGMFFVDSVPTFFSLIYKYGLQTRALTQDQPIGQIWDITRNVVNVLFILMFILISIMTIMRYQPEQWHIRVLLPKLLVALVLANFSLLLVQALLDLNNFITYTIFTLSGDVLSSFQLANGTDAIAASKIGGGVATAVVGGLGGTMVNAGMGLLSYSSFAIGAPSILIAIASFALSFFVVVFMQVLSLLLIFMMRYAVIWLLVVVGPAVMLMDVLPWFSGWQDRWLKMVIGVAFMQTAVAGVLAVGVLIMSFGSQENSFFGGWGIFVIGMIILYMAFKLPKELMNKSMLGGFSAPDISGGDFSEFRANAEETRNQGFQDQARDEALHLSETGQKATGAQKLGMRLGRTAGRAFRLPANLATGGMFDAVRDYKDNFEDLKDDEEKKGRKQADHILFKAFKAQNKARGNKLNISEAMFEPLRALYGSQAGDDLALTDMRNKPLKNSEVGVESAVGNASSDYGTFNDLAGSAGNRLAFMEFLKRTNTMNPSARQRLLGQANKYKSNPGAVPTPSPDQPPTPPGGGGTPSP</sequence>
<protein>
    <submittedName>
        <fullName evidence="3">Uncharacterized protein</fullName>
    </submittedName>
</protein>
<comment type="caution">
    <text evidence="3">The sequence shown here is derived from an EMBL/GenBank/DDBJ whole genome shotgun (WGS) entry which is preliminary data.</text>
</comment>
<keyword evidence="2" id="KW-1133">Transmembrane helix</keyword>
<feature type="transmembrane region" description="Helical" evidence="2">
    <location>
        <begin position="1031"/>
        <end position="1051"/>
    </location>
</feature>
<gene>
    <name evidence="3" type="ORF">COX05_02665</name>
</gene>
<feature type="region of interest" description="Disordered" evidence="1">
    <location>
        <begin position="1322"/>
        <end position="1360"/>
    </location>
</feature>
<evidence type="ECO:0000256" key="2">
    <source>
        <dbReference type="SAM" id="Phobius"/>
    </source>
</evidence>
<name>A0A2H0BHM2_UNCKA</name>
<feature type="transmembrane region" description="Helical" evidence="2">
    <location>
        <begin position="876"/>
        <end position="894"/>
    </location>
</feature>
<reference evidence="3 4" key="1">
    <citation type="submission" date="2017-09" db="EMBL/GenBank/DDBJ databases">
        <title>Depth-based differentiation of microbial function through sediment-hosted aquifers and enrichment of novel symbionts in the deep terrestrial subsurface.</title>
        <authorList>
            <person name="Probst A.J."/>
            <person name="Ladd B."/>
            <person name="Jarett J.K."/>
            <person name="Geller-Mcgrath D.E."/>
            <person name="Sieber C.M."/>
            <person name="Emerson J.B."/>
            <person name="Anantharaman K."/>
            <person name="Thomas B.C."/>
            <person name="Malmstrom R."/>
            <person name="Stieglmeier M."/>
            <person name="Klingl A."/>
            <person name="Woyke T."/>
            <person name="Ryan C.M."/>
            <person name="Banfield J.F."/>
        </authorList>
    </citation>
    <scope>NUCLEOTIDE SEQUENCE [LARGE SCALE GENOMIC DNA]</scope>
    <source>
        <strain evidence="3">CG22_combo_CG10-13_8_21_14_all_39_12</strain>
    </source>
</reference>
<feature type="transmembrane region" description="Helical" evidence="2">
    <location>
        <begin position="1063"/>
        <end position="1085"/>
    </location>
</feature>
<dbReference type="Proteomes" id="UP000228495">
    <property type="component" value="Unassembled WGS sequence"/>
</dbReference>
<feature type="compositionally biased region" description="Pro residues" evidence="1">
    <location>
        <begin position="1340"/>
        <end position="1352"/>
    </location>
</feature>
<evidence type="ECO:0000313" key="4">
    <source>
        <dbReference type="Proteomes" id="UP000228495"/>
    </source>
</evidence>
<feature type="transmembrane region" description="Helical" evidence="2">
    <location>
        <begin position="963"/>
        <end position="987"/>
    </location>
</feature>
<accession>A0A2H0BHM2</accession>
<dbReference type="EMBL" id="PCSU01000043">
    <property type="protein sequence ID" value="PIP56510.1"/>
    <property type="molecule type" value="Genomic_DNA"/>
</dbReference>
<feature type="transmembrane region" description="Helical" evidence="2">
    <location>
        <begin position="906"/>
        <end position="928"/>
    </location>
</feature>
<feature type="transmembrane region" description="Helical" evidence="2">
    <location>
        <begin position="1091"/>
        <end position="1110"/>
    </location>
</feature>
<keyword evidence="2" id="KW-0472">Membrane</keyword>
<evidence type="ECO:0000313" key="3">
    <source>
        <dbReference type="EMBL" id="PIP56510.1"/>
    </source>
</evidence>
<keyword evidence="2" id="KW-0812">Transmembrane</keyword>
<organism evidence="3 4">
    <name type="scientific">candidate division WWE3 bacterium CG22_combo_CG10-13_8_21_14_all_39_12</name>
    <dbReference type="NCBI Taxonomy" id="1975094"/>
    <lineage>
        <taxon>Bacteria</taxon>
        <taxon>Katanobacteria</taxon>
    </lineage>
</organism>
<evidence type="ECO:0000256" key="1">
    <source>
        <dbReference type="SAM" id="MobiDB-lite"/>
    </source>
</evidence>
<proteinExistence type="predicted"/>